<dbReference type="Proteomes" id="UP000054270">
    <property type="component" value="Unassembled WGS sequence"/>
</dbReference>
<sequence length="563" mass="63842">MVHKVLPPISRDRVKLPPINGHDRDQNQPYLRGGRVEALHPELWIEIFLNNTETDFRWDIAPDISSAAENGPEANRHQYLRPYVDPSRPTRTASHVCRYWRGIVLSAPKIWSRFIDCDLLPQAWFKEVLHRAQDVPLTVVCRCVDSPTDEAQTYAIQRTNPNIGQLLASKKEFGEFYAHLGMYLLSHIAARLIQRLQQPMPQLTTFYLDVAQQRFGEMLWDIYDRDIVNLFANKAPPLLRKFSLRDYPLQASYSFLHSLTYLSITDPPHYFPLLAMLGQTPHLQQLILELFSPHEHMSPMSGGTAFGPTNRVKLPCLTQIRLLGHYQAIVTLLECLDPAELLVLSCEVDSILPGNISNSTETFRRLLGPKAKSKTPLSGGMVFVLLWRFYTTITITSPQGHLFYLSIANAPWFTSRDYATILQNYSALFASCPFLLIGYAEPRESFPYRRPDVSTFNTFQNKILIEFIRIFNHVGTVAIKGMSISLMVELLGADDTSLPSLGRVVMPCSADSLCELGAFDEIADLLQKRSSAGRPLQYLTFQASQGGNPPCGQKVTFYELRSF</sequence>
<evidence type="ECO:0008006" key="3">
    <source>
        <dbReference type="Google" id="ProtNLM"/>
    </source>
</evidence>
<keyword evidence="2" id="KW-1185">Reference proteome</keyword>
<reference evidence="2" key="1">
    <citation type="submission" date="2014-04" db="EMBL/GenBank/DDBJ databases">
        <title>Evolutionary Origins and Diversification of the Mycorrhizal Mutualists.</title>
        <authorList>
            <consortium name="DOE Joint Genome Institute"/>
            <consortium name="Mycorrhizal Genomics Consortium"/>
            <person name="Kohler A."/>
            <person name="Kuo A."/>
            <person name="Nagy L.G."/>
            <person name="Floudas D."/>
            <person name="Copeland A."/>
            <person name="Barry K.W."/>
            <person name="Cichocki N."/>
            <person name="Veneault-Fourrey C."/>
            <person name="LaButti K."/>
            <person name="Lindquist E.A."/>
            <person name="Lipzen A."/>
            <person name="Lundell T."/>
            <person name="Morin E."/>
            <person name="Murat C."/>
            <person name="Riley R."/>
            <person name="Ohm R."/>
            <person name="Sun H."/>
            <person name="Tunlid A."/>
            <person name="Henrissat B."/>
            <person name="Grigoriev I.V."/>
            <person name="Hibbett D.S."/>
            <person name="Martin F."/>
        </authorList>
    </citation>
    <scope>NUCLEOTIDE SEQUENCE [LARGE SCALE GENOMIC DNA]</scope>
    <source>
        <strain evidence="2">FD-334 SS-4</strain>
    </source>
</reference>
<organism evidence="1 2">
    <name type="scientific">Hypholoma sublateritium (strain FD-334 SS-4)</name>
    <dbReference type="NCBI Taxonomy" id="945553"/>
    <lineage>
        <taxon>Eukaryota</taxon>
        <taxon>Fungi</taxon>
        <taxon>Dikarya</taxon>
        <taxon>Basidiomycota</taxon>
        <taxon>Agaricomycotina</taxon>
        <taxon>Agaricomycetes</taxon>
        <taxon>Agaricomycetidae</taxon>
        <taxon>Agaricales</taxon>
        <taxon>Agaricineae</taxon>
        <taxon>Strophariaceae</taxon>
        <taxon>Hypholoma</taxon>
    </lineage>
</organism>
<evidence type="ECO:0000313" key="1">
    <source>
        <dbReference type="EMBL" id="KJA28945.1"/>
    </source>
</evidence>
<name>A0A0D2QB92_HYPSF</name>
<proteinExistence type="predicted"/>
<accession>A0A0D2QB92</accession>
<dbReference type="OMA" id="ASIWANI"/>
<dbReference type="AlphaFoldDB" id="A0A0D2QB92"/>
<dbReference type="EMBL" id="KN817520">
    <property type="protein sequence ID" value="KJA28945.1"/>
    <property type="molecule type" value="Genomic_DNA"/>
</dbReference>
<protein>
    <recommendedName>
        <fullName evidence="3">F-box domain-containing protein</fullName>
    </recommendedName>
</protein>
<dbReference type="OrthoDB" id="2905791at2759"/>
<gene>
    <name evidence="1" type="ORF">HYPSUDRAFT_74092</name>
</gene>
<evidence type="ECO:0000313" key="2">
    <source>
        <dbReference type="Proteomes" id="UP000054270"/>
    </source>
</evidence>